<dbReference type="PANTHER" id="PTHR46193:SF18">
    <property type="entry name" value="HEXITOL PHOSPHATASE B"/>
    <property type="match status" value="1"/>
</dbReference>
<protein>
    <recommendedName>
        <fullName evidence="10">Beta-phosphoglucomutase</fullName>
        <ecNumber evidence="9">5.4.2.6</ecNumber>
    </recommendedName>
</protein>
<keyword evidence="4" id="KW-0479">Metal-binding</keyword>
<keyword evidence="3" id="KW-0597">Phosphoprotein</keyword>
<dbReference type="EMBL" id="BAABLP010000004">
    <property type="protein sequence ID" value="GAA4749141.1"/>
    <property type="molecule type" value="Genomic_DNA"/>
</dbReference>
<evidence type="ECO:0000256" key="4">
    <source>
        <dbReference type="ARBA" id="ARBA00022723"/>
    </source>
</evidence>
<dbReference type="InterPro" id="IPR023214">
    <property type="entry name" value="HAD_sf"/>
</dbReference>
<organism evidence="11 12">
    <name type="scientific">Amnibacterium soli</name>
    <dbReference type="NCBI Taxonomy" id="1282736"/>
    <lineage>
        <taxon>Bacteria</taxon>
        <taxon>Bacillati</taxon>
        <taxon>Actinomycetota</taxon>
        <taxon>Actinomycetes</taxon>
        <taxon>Micrococcales</taxon>
        <taxon>Microbacteriaceae</taxon>
        <taxon>Amnibacterium</taxon>
    </lineage>
</organism>
<evidence type="ECO:0000256" key="6">
    <source>
        <dbReference type="ARBA" id="ARBA00023235"/>
    </source>
</evidence>
<proteinExistence type="inferred from homology"/>
<evidence type="ECO:0000256" key="5">
    <source>
        <dbReference type="ARBA" id="ARBA00022842"/>
    </source>
</evidence>
<keyword evidence="11" id="KW-0378">Hydrolase</keyword>
<accession>A0ABP8Z7Y0</accession>
<reference evidence="12" key="1">
    <citation type="journal article" date="2019" name="Int. J. Syst. Evol. Microbiol.">
        <title>The Global Catalogue of Microorganisms (GCM) 10K type strain sequencing project: providing services to taxonomists for standard genome sequencing and annotation.</title>
        <authorList>
            <consortium name="The Broad Institute Genomics Platform"/>
            <consortium name="The Broad Institute Genome Sequencing Center for Infectious Disease"/>
            <person name="Wu L."/>
            <person name="Ma J."/>
        </authorList>
    </citation>
    <scope>NUCLEOTIDE SEQUENCE [LARGE SCALE GENOMIC DNA]</scope>
    <source>
        <strain evidence="12">JCM 19015</strain>
    </source>
</reference>
<dbReference type="PANTHER" id="PTHR46193">
    <property type="entry name" value="6-PHOSPHOGLUCONATE PHOSPHATASE"/>
    <property type="match status" value="1"/>
</dbReference>
<comment type="similarity">
    <text evidence="2">Belongs to the HAD-like hydrolase superfamily. CbbY/CbbZ/Gph/YieH family.</text>
</comment>
<dbReference type="GO" id="GO:0016787">
    <property type="term" value="F:hydrolase activity"/>
    <property type="evidence" value="ECO:0007669"/>
    <property type="project" value="UniProtKB-KW"/>
</dbReference>
<keyword evidence="12" id="KW-1185">Reference proteome</keyword>
<dbReference type="Gene3D" id="1.10.150.240">
    <property type="entry name" value="Putative phosphatase, domain 2"/>
    <property type="match status" value="1"/>
</dbReference>
<dbReference type="SFLD" id="SFLDS00003">
    <property type="entry name" value="Haloacid_Dehalogenase"/>
    <property type="match status" value="1"/>
</dbReference>
<evidence type="ECO:0000256" key="10">
    <source>
        <dbReference type="ARBA" id="ARBA00044991"/>
    </source>
</evidence>
<dbReference type="Pfam" id="PF00702">
    <property type="entry name" value="Hydrolase"/>
    <property type="match status" value="1"/>
</dbReference>
<keyword evidence="7" id="KW-0119">Carbohydrate metabolism</keyword>
<dbReference type="InterPro" id="IPR036412">
    <property type="entry name" value="HAD-like_sf"/>
</dbReference>
<sequence length="249" mass="25770">MSSERLTFFGAAAVLFDLDGVITPTAEVHMRAWARMFEQLFRDRGVQPPYTDQDYFRHLDGRPRYDGVAALLASRGIEVPWGDPSDPDDADTVCGIGNRKNGYFSSLLEAEGIAAYPGSLAVLDRLAALGIPAAVVSSSKNAVPVLAAAHLGDRFPVIVDGVVAHDEGLPGKPRPDIFLAGAARLQVDPANAVVVEDAVSGVAAGAAGGFGLVVGVDRGVGSAALRDAGADLVVGDLADLLAEQKGAPQ</sequence>
<dbReference type="NCBIfam" id="TIGR01509">
    <property type="entry name" value="HAD-SF-IA-v3"/>
    <property type="match status" value="1"/>
</dbReference>
<dbReference type="Gene3D" id="3.40.50.1000">
    <property type="entry name" value="HAD superfamily/HAD-like"/>
    <property type="match status" value="1"/>
</dbReference>
<dbReference type="InterPro" id="IPR010976">
    <property type="entry name" value="B-phosphoglucomutase_hydrolase"/>
</dbReference>
<dbReference type="SFLD" id="SFLDG01129">
    <property type="entry name" value="C1.5:_HAD__Beta-PGM__Phosphata"/>
    <property type="match status" value="1"/>
</dbReference>
<dbReference type="SUPFAM" id="SSF56784">
    <property type="entry name" value="HAD-like"/>
    <property type="match status" value="1"/>
</dbReference>
<evidence type="ECO:0000256" key="9">
    <source>
        <dbReference type="ARBA" id="ARBA00044968"/>
    </source>
</evidence>
<dbReference type="InterPro" id="IPR023198">
    <property type="entry name" value="PGP-like_dom2"/>
</dbReference>
<evidence type="ECO:0000313" key="11">
    <source>
        <dbReference type="EMBL" id="GAA4749141.1"/>
    </source>
</evidence>
<comment type="catalytic activity">
    <reaction evidence="8">
        <text>beta-D-glucose 1-phosphate = beta-D-glucose 6-phosphate</text>
        <dbReference type="Rhea" id="RHEA:20113"/>
        <dbReference type="ChEBI" id="CHEBI:57684"/>
        <dbReference type="ChEBI" id="CHEBI:58247"/>
        <dbReference type="EC" id="5.4.2.6"/>
    </reaction>
</comment>
<comment type="caution">
    <text evidence="11">The sequence shown here is derived from an EMBL/GenBank/DDBJ whole genome shotgun (WGS) entry which is preliminary data.</text>
</comment>
<dbReference type="NCBIfam" id="TIGR02009">
    <property type="entry name" value="PGMB-YQAB-SF"/>
    <property type="match status" value="1"/>
</dbReference>
<keyword evidence="6" id="KW-0413">Isomerase</keyword>
<evidence type="ECO:0000256" key="2">
    <source>
        <dbReference type="ARBA" id="ARBA00006171"/>
    </source>
</evidence>
<dbReference type="InterPro" id="IPR051600">
    <property type="entry name" value="Beta-PGM-like"/>
</dbReference>
<dbReference type="EC" id="5.4.2.6" evidence="9"/>
<dbReference type="Proteomes" id="UP001500121">
    <property type="component" value="Unassembled WGS sequence"/>
</dbReference>
<dbReference type="InterPro" id="IPR006439">
    <property type="entry name" value="HAD-SF_hydro_IA"/>
</dbReference>
<comment type="cofactor">
    <cofactor evidence="1">
        <name>Mg(2+)</name>
        <dbReference type="ChEBI" id="CHEBI:18420"/>
    </cofactor>
</comment>
<gene>
    <name evidence="11" type="ORF">GCM10025783_21710</name>
</gene>
<evidence type="ECO:0000256" key="8">
    <source>
        <dbReference type="ARBA" id="ARBA00044926"/>
    </source>
</evidence>
<keyword evidence="5" id="KW-0460">Magnesium</keyword>
<evidence type="ECO:0000313" key="12">
    <source>
        <dbReference type="Proteomes" id="UP001500121"/>
    </source>
</evidence>
<evidence type="ECO:0000256" key="3">
    <source>
        <dbReference type="ARBA" id="ARBA00022553"/>
    </source>
</evidence>
<name>A0ABP8Z7Y0_9MICO</name>
<dbReference type="RefSeq" id="WP_345481203.1">
    <property type="nucleotide sequence ID" value="NZ_BAABLP010000004.1"/>
</dbReference>
<evidence type="ECO:0000256" key="1">
    <source>
        <dbReference type="ARBA" id="ARBA00001946"/>
    </source>
</evidence>
<evidence type="ECO:0000256" key="7">
    <source>
        <dbReference type="ARBA" id="ARBA00023277"/>
    </source>
</evidence>